<reference evidence="1" key="1">
    <citation type="submission" date="2021-05" db="EMBL/GenBank/DDBJ databases">
        <authorList>
            <person name="Alioto T."/>
            <person name="Alioto T."/>
            <person name="Gomez Garrido J."/>
        </authorList>
    </citation>
    <scope>NUCLEOTIDE SEQUENCE</scope>
</reference>
<sequence>MSSLDNIQKKSLEENLEEEKNKNLYWKKKNNEYKEFIKHVENDLGEDTEDERRRVCNSAQQLLIKIPTAYHNRRTTNKELEKRYYRRQRRRTVEDEDLEGIDEEYTYNIRI</sequence>
<proteinExistence type="predicted"/>
<dbReference type="EMBL" id="HBUF01665948">
    <property type="protein sequence ID" value="CAG6789619.1"/>
    <property type="molecule type" value="Transcribed_RNA"/>
</dbReference>
<evidence type="ECO:0000313" key="1">
    <source>
        <dbReference type="EMBL" id="CAG6789619.1"/>
    </source>
</evidence>
<organism evidence="1">
    <name type="scientific">Cacopsylla melanoneura</name>
    <dbReference type="NCBI Taxonomy" id="428564"/>
    <lineage>
        <taxon>Eukaryota</taxon>
        <taxon>Metazoa</taxon>
        <taxon>Ecdysozoa</taxon>
        <taxon>Arthropoda</taxon>
        <taxon>Hexapoda</taxon>
        <taxon>Insecta</taxon>
        <taxon>Pterygota</taxon>
        <taxon>Neoptera</taxon>
        <taxon>Paraneoptera</taxon>
        <taxon>Hemiptera</taxon>
        <taxon>Sternorrhyncha</taxon>
        <taxon>Psylloidea</taxon>
        <taxon>Psyllidae</taxon>
        <taxon>Psyllinae</taxon>
        <taxon>Cacopsylla</taxon>
    </lineage>
</organism>
<dbReference type="AlphaFoldDB" id="A0A8D9BQ92"/>
<protein>
    <submittedName>
        <fullName evidence="1">Uncharacterized protein</fullName>
    </submittedName>
</protein>
<accession>A0A8D9BQ92</accession>
<name>A0A8D9BQ92_9HEMI</name>